<reference evidence="1" key="1">
    <citation type="journal article" date="2017" name="Science">
        <title>Giant viruses with an expanded complement of translation system components.</title>
        <authorList>
            <person name="Schulz F."/>
            <person name="Yutin N."/>
            <person name="Ivanova N.N."/>
            <person name="Ortega D.R."/>
            <person name="Lee T.K."/>
            <person name="Vierheilig J."/>
            <person name="Daims H."/>
            <person name="Horn M."/>
            <person name="Wagner M."/>
            <person name="Jensen G.J."/>
            <person name="Kyrpides N.C."/>
            <person name="Koonin E.V."/>
            <person name="Woyke T."/>
        </authorList>
    </citation>
    <scope>NUCLEOTIDE SEQUENCE</scope>
    <source>
        <strain evidence="1">CTV1</strain>
    </source>
</reference>
<evidence type="ECO:0000313" key="1">
    <source>
        <dbReference type="EMBL" id="ARF08644.1"/>
    </source>
</evidence>
<dbReference type="EMBL" id="KY684083">
    <property type="protein sequence ID" value="ARF08644.1"/>
    <property type="molecule type" value="Genomic_DNA"/>
</dbReference>
<sequence length="193" mass="22074">MSTKNSDNNTVYAPCSKYDITPIFMTPVVKHNIKKLDDKTKKVSLILITNEETPFFPSSEASIIGQADVSIKTLVKVCNKEIIDNKAFSKWLFEATKREIIWLNKVLPDCKVRCPIYGKWDYIKRKIVPSDLQIGATETIKMGETIEQTAMRSLCEEFGMSDDINCYDIIKTVPYKRDLRDKSVAVVIIKLKK</sequence>
<organism evidence="1">
    <name type="scientific">Catovirus CTV1</name>
    <dbReference type="NCBI Taxonomy" id="1977631"/>
    <lineage>
        <taxon>Viruses</taxon>
        <taxon>Varidnaviria</taxon>
        <taxon>Bamfordvirae</taxon>
        <taxon>Nucleocytoviricota</taxon>
        <taxon>Megaviricetes</taxon>
        <taxon>Imitervirales</taxon>
        <taxon>Mimiviridae</taxon>
        <taxon>Klosneuvirinae</taxon>
        <taxon>Catovirus</taxon>
    </lineage>
</organism>
<accession>A0A1V0SAE0</accession>
<evidence type="ECO:0008006" key="2">
    <source>
        <dbReference type="Google" id="ProtNLM"/>
    </source>
</evidence>
<name>A0A1V0SAE0_9VIRU</name>
<protein>
    <recommendedName>
        <fullName evidence="2">Nudix hydrolase domain-containing protein</fullName>
    </recommendedName>
</protein>
<gene>
    <name evidence="1" type="ORF">Catovirus_1_694</name>
</gene>
<proteinExistence type="predicted"/>